<evidence type="ECO:0000313" key="3">
    <source>
        <dbReference type="Proteomes" id="UP000829817"/>
    </source>
</evidence>
<dbReference type="Proteomes" id="UP000829817">
    <property type="component" value="Chromosome"/>
</dbReference>
<keyword evidence="3" id="KW-1185">Reference proteome</keyword>
<gene>
    <name evidence="2" type="ORF">LVJ83_06405</name>
</gene>
<dbReference type="Pfam" id="PF07813">
    <property type="entry name" value="LTXXQ"/>
    <property type="match status" value="1"/>
</dbReference>
<sequence length="140" mass="16303">MKPNRLTRLLAATALCAGFSAATQASPLTSRLDDFHPNCDIRKLSLTKEQHTEMRIIRDEYKKTLDSAAKKTDRTSRQRRREIVKILSEEPFNHENARNYISGRYLASIDFAVEEMQVQHRIYQLLTPGQRRQWLNACLK</sequence>
<name>A0ABY4DVN3_9NEIS</name>
<feature type="chain" id="PRO_5046132255" evidence="1">
    <location>
        <begin position="26"/>
        <end position="140"/>
    </location>
</feature>
<feature type="signal peptide" evidence="1">
    <location>
        <begin position="1"/>
        <end position="25"/>
    </location>
</feature>
<evidence type="ECO:0000313" key="2">
    <source>
        <dbReference type="EMBL" id="UOO83087.1"/>
    </source>
</evidence>
<reference evidence="2 3" key="1">
    <citation type="journal article" date="2022" name="Res Sq">
        <title>Evolution of multicellular longitudinally dividing oral cavity symbionts (Neisseriaceae).</title>
        <authorList>
            <person name="Nyongesa S."/>
            <person name="Weber P."/>
            <person name="Bernet E."/>
            <person name="Pullido F."/>
            <person name="Nieckarz M."/>
            <person name="Delaby M."/>
            <person name="Nieves C."/>
            <person name="Viehboeck T."/>
            <person name="Krause N."/>
            <person name="Rivera-Millot A."/>
            <person name="Nakamura A."/>
            <person name="Vischer N."/>
            <person name="VanNieuwenhze M."/>
            <person name="Brun Y."/>
            <person name="Cava F."/>
            <person name="Bulgheresi S."/>
            <person name="Veyrier F."/>
        </authorList>
    </citation>
    <scope>NUCLEOTIDE SEQUENCE [LARGE SCALE GENOMIC DNA]</scope>
    <source>
        <strain evidence="2 3">CCUG 63373m</strain>
    </source>
</reference>
<dbReference type="InterPro" id="IPR012899">
    <property type="entry name" value="LTXXQ"/>
</dbReference>
<evidence type="ECO:0000256" key="1">
    <source>
        <dbReference type="SAM" id="SignalP"/>
    </source>
</evidence>
<dbReference type="EMBL" id="CP091508">
    <property type="protein sequence ID" value="UOO83087.1"/>
    <property type="molecule type" value="Genomic_DNA"/>
</dbReference>
<protein>
    <submittedName>
        <fullName evidence="2">Spy/CpxP family protein refolding chaperone</fullName>
    </submittedName>
</protein>
<accession>A0ABY4DVN3</accession>
<keyword evidence="1" id="KW-0732">Signal</keyword>
<dbReference type="Gene3D" id="1.20.120.1490">
    <property type="match status" value="1"/>
</dbReference>
<organism evidence="2 3">
    <name type="scientific">Uruburuella testudinis</name>
    <dbReference type="NCBI Taxonomy" id="1282863"/>
    <lineage>
        <taxon>Bacteria</taxon>
        <taxon>Pseudomonadati</taxon>
        <taxon>Pseudomonadota</taxon>
        <taxon>Betaproteobacteria</taxon>
        <taxon>Neisseriales</taxon>
        <taxon>Neisseriaceae</taxon>
        <taxon>Uruburuella</taxon>
    </lineage>
</organism>
<proteinExistence type="predicted"/>
<dbReference type="RefSeq" id="WP_244787419.1">
    <property type="nucleotide sequence ID" value="NZ_CP091508.1"/>
</dbReference>